<dbReference type="PANTHER" id="PTHR20963:SF24">
    <property type="entry name" value="3-PHYTASE B"/>
    <property type="match status" value="1"/>
</dbReference>
<evidence type="ECO:0000256" key="3">
    <source>
        <dbReference type="ARBA" id="ARBA00022525"/>
    </source>
</evidence>
<keyword evidence="19" id="KW-1185">Reference proteome</keyword>
<dbReference type="Gene3D" id="3.40.50.1240">
    <property type="entry name" value="Phosphoglycerate mutase-like"/>
    <property type="match status" value="1"/>
</dbReference>
<comment type="catalytic activity">
    <reaction evidence="13">
        <text>1D-myo-inositol hexakisphosphate + H2O = 1D-myo-inositol 1,2,4,5,6-pentakisphosphate + phosphate</text>
        <dbReference type="Rhea" id="RHEA:16989"/>
        <dbReference type="ChEBI" id="CHEBI:15377"/>
        <dbReference type="ChEBI" id="CHEBI:43474"/>
        <dbReference type="ChEBI" id="CHEBI:57798"/>
        <dbReference type="ChEBI" id="CHEBI:58130"/>
        <dbReference type="EC" id="3.1.3.8"/>
    </reaction>
    <physiologicalReaction direction="left-to-right" evidence="13">
        <dbReference type="Rhea" id="RHEA:16990"/>
    </physiologicalReaction>
</comment>
<keyword evidence="5 16" id="KW-1015">Disulfide bond</keyword>
<comment type="catalytic activity">
    <reaction evidence="10">
        <text>1D-myo-inositol 1,2-bisphosphate + H2O = 1D-myo-inositol 2-phosphate + phosphate</text>
        <dbReference type="Rhea" id="RHEA:77135"/>
        <dbReference type="ChEBI" id="CHEBI:15377"/>
        <dbReference type="ChEBI" id="CHEBI:43474"/>
        <dbReference type="ChEBI" id="CHEBI:84142"/>
        <dbReference type="ChEBI" id="CHEBI:195539"/>
    </reaction>
    <physiologicalReaction direction="left-to-right" evidence="10">
        <dbReference type="Rhea" id="RHEA:77136"/>
    </physiologicalReaction>
</comment>
<dbReference type="OrthoDB" id="6509975at2759"/>
<comment type="catalytic activity">
    <reaction evidence="12">
        <text>1D-myo-inositol 1,2,4,5,6-pentakisphosphate + H2O = 1D-myo-inositol 1,2,5,6-tetrakisphosphate + phosphate</text>
        <dbReference type="Rhea" id="RHEA:77115"/>
        <dbReference type="ChEBI" id="CHEBI:15377"/>
        <dbReference type="ChEBI" id="CHEBI:43474"/>
        <dbReference type="ChEBI" id="CHEBI:57798"/>
        <dbReference type="ChEBI" id="CHEBI:195535"/>
    </reaction>
    <physiologicalReaction direction="left-to-right" evidence="12">
        <dbReference type="Rhea" id="RHEA:77116"/>
    </physiologicalReaction>
</comment>
<feature type="disulfide bond" evidence="16">
    <location>
        <begin position="263"/>
        <end position="277"/>
    </location>
</feature>
<evidence type="ECO:0000256" key="1">
    <source>
        <dbReference type="ARBA" id="ARBA00004613"/>
    </source>
</evidence>
<dbReference type="SUPFAM" id="SSF53254">
    <property type="entry name" value="Phosphoglycerate mutase-like"/>
    <property type="match status" value="1"/>
</dbReference>
<dbReference type="CDD" id="cd07061">
    <property type="entry name" value="HP_HAP_like"/>
    <property type="match status" value="1"/>
</dbReference>
<keyword evidence="6" id="KW-0325">Glycoprotein</keyword>
<evidence type="ECO:0000313" key="18">
    <source>
        <dbReference type="EMBL" id="KIP09825.1"/>
    </source>
</evidence>
<comment type="catalytic activity">
    <reaction evidence="9">
        <text>1D-myo-inositol 1,2,5,6-tetrakisphosphate + H2O = 1D-myo-inositol 1,2,6-trisphosphate + phosphate</text>
        <dbReference type="Rhea" id="RHEA:77119"/>
        <dbReference type="ChEBI" id="CHEBI:15377"/>
        <dbReference type="ChEBI" id="CHEBI:43474"/>
        <dbReference type="ChEBI" id="CHEBI:195535"/>
        <dbReference type="ChEBI" id="CHEBI:195537"/>
    </reaction>
    <physiologicalReaction direction="left-to-right" evidence="9">
        <dbReference type="Rhea" id="RHEA:77120"/>
    </physiologicalReaction>
</comment>
<evidence type="ECO:0000256" key="10">
    <source>
        <dbReference type="ARBA" id="ARBA00043675"/>
    </source>
</evidence>
<dbReference type="InterPro" id="IPR016274">
    <property type="entry name" value="Histidine_acid_Pase_euk"/>
</dbReference>
<dbReference type="Pfam" id="PF00328">
    <property type="entry name" value="His_Phos_2"/>
    <property type="match status" value="1"/>
</dbReference>
<dbReference type="AlphaFoldDB" id="A0A0C3SDP7"/>
<evidence type="ECO:0000256" key="15">
    <source>
        <dbReference type="ARBA" id="ARBA00044262"/>
    </source>
</evidence>
<dbReference type="PROSITE" id="PS00616">
    <property type="entry name" value="HIS_ACID_PHOSPHAT_1"/>
    <property type="match status" value="1"/>
</dbReference>
<evidence type="ECO:0000256" key="9">
    <source>
        <dbReference type="ARBA" id="ARBA00043670"/>
    </source>
</evidence>
<evidence type="ECO:0000256" key="2">
    <source>
        <dbReference type="ARBA" id="ARBA00011245"/>
    </source>
</evidence>
<dbReference type="PANTHER" id="PTHR20963">
    <property type="entry name" value="MULTIPLE INOSITOL POLYPHOSPHATE PHOSPHATASE-RELATED"/>
    <property type="match status" value="1"/>
</dbReference>
<feature type="disulfide bond" evidence="16">
    <location>
        <begin position="428"/>
        <end position="441"/>
    </location>
</feature>
<evidence type="ECO:0000256" key="7">
    <source>
        <dbReference type="ARBA" id="ARBA00041857"/>
    </source>
</evidence>
<dbReference type="InterPro" id="IPR029033">
    <property type="entry name" value="His_PPase_superfam"/>
</dbReference>
<feature type="disulfide bond" evidence="16">
    <location>
        <begin position="217"/>
        <end position="464"/>
    </location>
</feature>
<dbReference type="GO" id="GO:0005576">
    <property type="term" value="C:extracellular region"/>
    <property type="evidence" value="ECO:0007669"/>
    <property type="project" value="UniProtKB-SubCell"/>
</dbReference>
<feature type="disulfide bond" evidence="16">
    <location>
        <begin position="79"/>
        <end position="403"/>
    </location>
</feature>
<feature type="region of interest" description="Disordered" evidence="17">
    <location>
        <begin position="1"/>
        <end position="22"/>
    </location>
</feature>
<evidence type="ECO:0000256" key="13">
    <source>
        <dbReference type="ARBA" id="ARBA00043788"/>
    </source>
</evidence>
<evidence type="ECO:0000256" key="5">
    <source>
        <dbReference type="ARBA" id="ARBA00023157"/>
    </source>
</evidence>
<dbReference type="EMBL" id="KN840461">
    <property type="protein sequence ID" value="KIP09825.1"/>
    <property type="molecule type" value="Genomic_DNA"/>
</dbReference>
<comment type="catalytic activity">
    <reaction evidence="11">
        <text>1D-myo-inositol 1,2,6-trisphosphate + H2O = 1D-myo-inositol 1,2-bisphosphate + phosphate</text>
        <dbReference type="Rhea" id="RHEA:77131"/>
        <dbReference type="ChEBI" id="CHEBI:15377"/>
        <dbReference type="ChEBI" id="CHEBI:43474"/>
        <dbReference type="ChEBI" id="CHEBI:195537"/>
        <dbReference type="ChEBI" id="CHEBI:195539"/>
    </reaction>
    <physiologicalReaction direction="left-to-right" evidence="11">
        <dbReference type="Rhea" id="RHEA:77132"/>
    </physiologicalReaction>
</comment>
<reference evidence="18 19" key="1">
    <citation type="journal article" date="2014" name="PLoS Genet.">
        <title>Analysis of the Phlebiopsis gigantea genome, transcriptome and secretome provides insight into its pioneer colonization strategies of wood.</title>
        <authorList>
            <person name="Hori C."/>
            <person name="Ishida T."/>
            <person name="Igarashi K."/>
            <person name="Samejima M."/>
            <person name="Suzuki H."/>
            <person name="Master E."/>
            <person name="Ferreira P."/>
            <person name="Ruiz-Duenas F.J."/>
            <person name="Held B."/>
            <person name="Canessa P."/>
            <person name="Larrondo L.F."/>
            <person name="Schmoll M."/>
            <person name="Druzhinina I.S."/>
            <person name="Kubicek C.P."/>
            <person name="Gaskell J.A."/>
            <person name="Kersten P."/>
            <person name="St John F."/>
            <person name="Glasner J."/>
            <person name="Sabat G."/>
            <person name="Splinter BonDurant S."/>
            <person name="Syed K."/>
            <person name="Yadav J."/>
            <person name="Mgbeahuruike A.C."/>
            <person name="Kovalchuk A."/>
            <person name="Asiegbu F.O."/>
            <person name="Lackner G."/>
            <person name="Hoffmeister D."/>
            <person name="Rencoret J."/>
            <person name="Gutierrez A."/>
            <person name="Sun H."/>
            <person name="Lindquist E."/>
            <person name="Barry K."/>
            <person name="Riley R."/>
            <person name="Grigoriev I.V."/>
            <person name="Henrissat B."/>
            <person name="Kues U."/>
            <person name="Berka R.M."/>
            <person name="Martinez A.T."/>
            <person name="Covert S.F."/>
            <person name="Blanchette R.A."/>
            <person name="Cullen D."/>
        </authorList>
    </citation>
    <scope>NUCLEOTIDE SEQUENCE [LARGE SCALE GENOMIC DNA]</scope>
    <source>
        <strain evidence="18 19">11061_1 CR5-6</strain>
    </source>
</reference>
<comment type="subunit">
    <text evidence="2">Monomer.</text>
</comment>
<dbReference type="PIRSF" id="PIRSF000894">
    <property type="entry name" value="Acid_phosphatase"/>
    <property type="match status" value="1"/>
</dbReference>
<proteinExistence type="predicted"/>
<evidence type="ECO:0000313" key="19">
    <source>
        <dbReference type="Proteomes" id="UP000053257"/>
    </source>
</evidence>
<dbReference type="GO" id="GO:0003993">
    <property type="term" value="F:acid phosphatase activity"/>
    <property type="evidence" value="ECO:0007669"/>
    <property type="project" value="TreeGrafter"/>
</dbReference>
<organism evidence="18 19">
    <name type="scientific">Phlebiopsis gigantea (strain 11061_1 CR5-6)</name>
    <name type="common">White-rot fungus</name>
    <name type="synonym">Peniophora gigantea</name>
    <dbReference type="NCBI Taxonomy" id="745531"/>
    <lineage>
        <taxon>Eukaryota</taxon>
        <taxon>Fungi</taxon>
        <taxon>Dikarya</taxon>
        <taxon>Basidiomycota</taxon>
        <taxon>Agaricomycotina</taxon>
        <taxon>Agaricomycetes</taxon>
        <taxon>Polyporales</taxon>
        <taxon>Phanerochaetaceae</taxon>
        <taxon>Phlebiopsis</taxon>
    </lineage>
</organism>
<dbReference type="STRING" id="745531.A0A0C3SDP7"/>
<evidence type="ECO:0000256" key="12">
    <source>
        <dbReference type="ARBA" id="ARBA00043748"/>
    </source>
</evidence>
<dbReference type="Proteomes" id="UP000053257">
    <property type="component" value="Unassembled WGS sequence"/>
</dbReference>
<evidence type="ECO:0000256" key="6">
    <source>
        <dbReference type="ARBA" id="ARBA00023180"/>
    </source>
</evidence>
<evidence type="ECO:0000256" key="17">
    <source>
        <dbReference type="SAM" id="MobiDB-lite"/>
    </source>
</evidence>
<dbReference type="GO" id="GO:0016158">
    <property type="term" value="F:inositol hexakisphosphate 3-phosphatase activity"/>
    <property type="evidence" value="ECO:0007669"/>
    <property type="project" value="UniProtKB-EC"/>
</dbReference>
<evidence type="ECO:0000256" key="16">
    <source>
        <dbReference type="PIRSR" id="PIRSR000894-2"/>
    </source>
</evidence>
<accession>A0A0C3SDP7</accession>
<evidence type="ECO:0000256" key="14">
    <source>
        <dbReference type="ARBA" id="ARBA00044106"/>
    </source>
</evidence>
<dbReference type="InterPro" id="IPR000560">
    <property type="entry name" value="His_Pase_clade-2"/>
</dbReference>
<keyword evidence="3" id="KW-0964">Secreted</keyword>
<sequence length="466" mass="51809">MEKAPSPVLPTVGPFISKATPSKRKSTVKGGLLAATGILSLLALSRVPQLGVPEKIQRHWGQYSPYFPVGEYAQPPPGCVIDQVNILQRHGARYPNDDDDYYKAVRRLQGAKQLKGDLKFLKDYEYTLGVDDLLAFGALQSYEAGELAHMRYSQLLTNGLPFVRASGMQRVVDTAGNWSLGFMHSNFALSSPRGEPDSPLPIQIISEERNDTLNNDCPNAPNQDYYTDQWLHRFAPPIIKKLQKMAKGAHLEDEDVKRLLDLCIFETIANAPKSAFCDLFEYQEWKDWEYWGDVEKYYKTGYGDPLGPVQGVGYINELLARLTGTPVADRTTHDAALPFPLDRALYADFTHENLMVAVYGAMGLFDVSKHLDPTRLPPDEDREWFAGRMVPFSARMVVERLSCGGGDGGGGALVRIFVNDALQPLEFCNDGDEDLAELGLCTLASFVASQGYARRSGDGDFEKCYE</sequence>
<comment type="subcellular location">
    <subcellularLocation>
        <location evidence="1">Secreted</location>
    </subcellularLocation>
</comment>
<dbReference type="InterPro" id="IPR033379">
    <property type="entry name" value="Acid_Pase_AS"/>
</dbReference>
<evidence type="ECO:0000256" key="11">
    <source>
        <dbReference type="ARBA" id="ARBA00043721"/>
    </source>
</evidence>
<name>A0A0C3SDP7_PHLG1</name>
<evidence type="ECO:0000256" key="4">
    <source>
        <dbReference type="ARBA" id="ARBA00022801"/>
    </source>
</evidence>
<gene>
    <name evidence="18" type="ORF">PHLGIDRAFT_22644</name>
</gene>
<keyword evidence="4" id="KW-0378">Hydrolase</keyword>
<evidence type="ECO:0000256" key="8">
    <source>
        <dbReference type="ARBA" id="ARBA00042300"/>
    </source>
</evidence>
<dbReference type="HOGENOM" id="CLU_020880_0_1_1"/>
<protein>
    <recommendedName>
        <fullName evidence="14">Phytase A</fullName>
    </recommendedName>
    <alternativeName>
        <fullName evidence="15">Histidine acid phosphatase phyA</fullName>
    </alternativeName>
    <alternativeName>
        <fullName evidence="8">Myo-inositol hexakisphosphate phosphohydrolase A</fullName>
    </alternativeName>
    <alternativeName>
        <fullName evidence="7">Myo-inositol-hexaphosphate 3-phosphohydrolase A</fullName>
    </alternativeName>
</protein>